<evidence type="ECO:0000313" key="1">
    <source>
        <dbReference type="EMBL" id="AKJ86848.1"/>
    </source>
</evidence>
<gene>
    <name evidence="1" type="primary">rps3</name>
    <name evidence="1" type="ORF">KC05Mt_p0009</name>
</gene>
<sequence length="473" mass="54841">MKTKALNTNAKIFRSNLNNKFKLTPFNLQLNDLGRVKYLPPVSKEWKNTIYSYYKKNMQNLPVDSINANKVIQSYFNLYFDNKFQGSRLISPKTRSLLLKKIYVSKMETKHTNSKAIVTLYTINAEKNNVYQEYFKELNGCEDEFLTLFKDELKNIIHGAKSSGAQELLANTNNITLVALGSKNEDQKQILFSKYKFLTESLECFNLYLRLYLSIQFKESYSDKLDLLRKYELNYYLNKLKFENIYLHKLSSILSKIFNKNIEFNIINLKSLAFNPEIFTQALTLKLRKPKSQVIRVMDSLLKVAKLPQVNRIQEKAIMVKSKDFSLLQNAYPNLSLVSILKDSKLINSGSYNSLLEAKSYDTIAAQTSLNDSQKQHSKYYSNISNIIFNSIKYKNLGGVRLEVKGRLTRRNRADRSVFKFKWKGGLRNIDSSFKKLSTVTYRGYYKPNVMYSLSASKRRVGSFAVKGWVSGK</sequence>
<keyword evidence="1" id="KW-0689">Ribosomal protein</keyword>
<proteinExistence type="predicted"/>
<geneLocation type="mitochondrion" evidence="1"/>
<reference evidence="1" key="1">
    <citation type="journal article" date="2015" name="Mitochondrial DNA">
        <title>The complete mitochondrial genome sequence of the ascomycete plant pathogen Colletotrichum acutatum.</title>
        <authorList>
            <person name="Kim J.O."/>
            <person name="Choi K.Y."/>
            <person name="Han J.H."/>
            <person name="Choi I.Y."/>
            <person name="Lee Y.H."/>
            <person name="Kim K.S."/>
        </authorList>
    </citation>
    <scope>NUCLEOTIDE SEQUENCE</scope>
    <source>
        <strain evidence="1">KC05</strain>
    </source>
</reference>
<dbReference type="GO" id="GO:0005840">
    <property type="term" value="C:ribosome"/>
    <property type="evidence" value="ECO:0007669"/>
    <property type="project" value="UniProtKB-KW"/>
</dbReference>
<dbReference type="GeneID" id="24573308"/>
<protein>
    <submittedName>
        <fullName evidence="1">Ribosomal protein S3</fullName>
    </submittedName>
</protein>
<accession>A0A0G3FI29</accession>
<name>A0A0G3FI29_GLOAC</name>
<keyword evidence="1" id="KW-0687">Ribonucleoprotein</keyword>
<dbReference type="EMBL" id="KR349346">
    <property type="protein sequence ID" value="AKJ86848.1"/>
    <property type="molecule type" value="Genomic_DNA"/>
</dbReference>
<dbReference type="RefSeq" id="YP_009145220.1">
    <property type="nucleotide sequence ID" value="NC_027280.1"/>
</dbReference>
<keyword evidence="1" id="KW-0496">Mitochondrion</keyword>
<dbReference type="AlphaFoldDB" id="A0A0G3FI29"/>
<organism evidence="1">
    <name type="scientific">Glomerella acutata</name>
    <name type="common">Colletotrichum acutatum</name>
    <dbReference type="NCBI Taxonomy" id="27357"/>
    <lineage>
        <taxon>Eukaryota</taxon>
        <taxon>Fungi</taxon>
        <taxon>Dikarya</taxon>
        <taxon>Ascomycota</taxon>
        <taxon>Pezizomycotina</taxon>
        <taxon>Sordariomycetes</taxon>
        <taxon>Hypocreomycetidae</taxon>
        <taxon>Glomerellales</taxon>
        <taxon>Glomerellaceae</taxon>
        <taxon>Colletotrichum</taxon>
        <taxon>Colletotrichum acutatum species complex</taxon>
    </lineage>
</organism>